<dbReference type="Pfam" id="PF00676">
    <property type="entry name" value="E1_dh"/>
    <property type="match status" value="1"/>
</dbReference>
<evidence type="ECO:0000256" key="4">
    <source>
        <dbReference type="SAM" id="MobiDB-lite"/>
    </source>
</evidence>
<dbReference type="PANTHER" id="PTHR43380">
    <property type="entry name" value="2-OXOISOVALERATE DEHYDROGENASE SUBUNIT ALPHA, MITOCHONDRIAL"/>
    <property type="match status" value="1"/>
</dbReference>
<dbReference type="NCBIfam" id="TIGR03181">
    <property type="entry name" value="PDH_E1_alph_x"/>
    <property type="match status" value="1"/>
</dbReference>
<dbReference type="GO" id="GO:0009083">
    <property type="term" value="P:branched-chain amino acid catabolic process"/>
    <property type="evidence" value="ECO:0007669"/>
    <property type="project" value="TreeGrafter"/>
</dbReference>
<protein>
    <submittedName>
        <fullName evidence="6">Pyruvate dehydrogenase E1 component alpha subunit</fullName>
    </submittedName>
</protein>
<dbReference type="GO" id="GO:0000287">
    <property type="term" value="F:magnesium ion binding"/>
    <property type="evidence" value="ECO:0007669"/>
    <property type="project" value="UniProtKB-ARBA"/>
</dbReference>
<dbReference type="CDD" id="cd02000">
    <property type="entry name" value="TPP_E1_PDC_ADC_BCADC"/>
    <property type="match status" value="1"/>
</dbReference>
<feature type="domain" description="Dehydrogenase E1 component" evidence="5">
    <location>
        <begin position="87"/>
        <end position="355"/>
    </location>
</feature>
<sequence length="435" mass="46572">MRSDLRPDLTPHTDPPTAEQATTTPGDVLPRPTAAGPDHETGPRPDPGPAPAMVQLLAQDGTRRPDPEHDPWVADLDDERLVALYEDMVVVRRLDIEATALQRQGQLGLWPPLLGQEAAQVGSARALRPDDFVFSSYRENAVAWCRGVSTTDLVRVWKGTAATGWDPRAVGMATPTIIIGAQTLHATGYAIGCAKDGVDSVAVAYFGDGATSEGDVHEAMVFAASYRAPVVFFCQNNQWAISEPVGLQSRRPLADRAPGYGIPSVRVDGNDVLAVTAVTRVALDRARTGGGPTFVEAVTYRRGPHTTSDDPTRYVDPAVHERWVALDPIARVERYLERRGRLTDELTGTVTARADTAAAEMRAGCHGLEPPPPLSVFDHVYTTPTSWLERQRSQYAAYLAMFDERTGDGPAGDGSEGGGTAGDDAADEGTAGGTR</sequence>
<dbReference type="Gene3D" id="3.40.50.970">
    <property type="match status" value="1"/>
</dbReference>
<dbReference type="PANTHER" id="PTHR43380:SF1">
    <property type="entry name" value="2-OXOISOVALERATE DEHYDROGENASE SUBUNIT ALPHA, MITOCHONDRIAL"/>
    <property type="match status" value="1"/>
</dbReference>
<feature type="compositionally biased region" description="Basic and acidic residues" evidence="4">
    <location>
        <begin position="1"/>
        <end position="11"/>
    </location>
</feature>
<keyword evidence="7" id="KW-1185">Reference proteome</keyword>
<feature type="compositionally biased region" description="Gly residues" evidence="4">
    <location>
        <begin position="409"/>
        <end position="421"/>
    </location>
</feature>
<accession>A0A4Y3KWW3</accession>
<evidence type="ECO:0000256" key="3">
    <source>
        <dbReference type="ARBA" id="ARBA00023052"/>
    </source>
</evidence>
<dbReference type="InterPro" id="IPR017596">
    <property type="entry name" value="PdhA/BkdA"/>
</dbReference>
<dbReference type="InterPro" id="IPR001017">
    <property type="entry name" value="DH_E1"/>
</dbReference>
<keyword evidence="3" id="KW-0786">Thiamine pyrophosphate</keyword>
<evidence type="ECO:0000259" key="5">
    <source>
        <dbReference type="Pfam" id="PF00676"/>
    </source>
</evidence>
<evidence type="ECO:0000256" key="1">
    <source>
        <dbReference type="ARBA" id="ARBA00001964"/>
    </source>
</evidence>
<dbReference type="GO" id="GO:0016624">
    <property type="term" value="F:oxidoreductase activity, acting on the aldehyde or oxo group of donors, disulfide as acceptor"/>
    <property type="evidence" value="ECO:0007669"/>
    <property type="project" value="InterPro"/>
</dbReference>
<dbReference type="InterPro" id="IPR050771">
    <property type="entry name" value="Alpha-ketoacid_DH_E1_comp"/>
</dbReference>
<dbReference type="EMBL" id="BJLR01000026">
    <property type="protein sequence ID" value="GEA88879.1"/>
    <property type="molecule type" value="Genomic_DNA"/>
</dbReference>
<evidence type="ECO:0000256" key="2">
    <source>
        <dbReference type="ARBA" id="ARBA00023002"/>
    </source>
</evidence>
<comment type="cofactor">
    <cofactor evidence="1">
        <name>thiamine diphosphate</name>
        <dbReference type="ChEBI" id="CHEBI:58937"/>
    </cofactor>
</comment>
<gene>
    <name evidence="6" type="ORF">CCE01nite_28280</name>
</gene>
<organism evidence="6 7">
    <name type="scientific">Cellulomonas cellasea</name>
    <dbReference type="NCBI Taxonomy" id="43670"/>
    <lineage>
        <taxon>Bacteria</taxon>
        <taxon>Bacillati</taxon>
        <taxon>Actinomycetota</taxon>
        <taxon>Actinomycetes</taxon>
        <taxon>Micrococcales</taxon>
        <taxon>Cellulomonadaceae</taxon>
        <taxon>Cellulomonas</taxon>
    </lineage>
</organism>
<feature type="region of interest" description="Disordered" evidence="4">
    <location>
        <begin position="404"/>
        <end position="435"/>
    </location>
</feature>
<dbReference type="AlphaFoldDB" id="A0A4Y3KWW3"/>
<dbReference type="SUPFAM" id="SSF52518">
    <property type="entry name" value="Thiamin diphosphate-binding fold (THDP-binding)"/>
    <property type="match status" value="1"/>
</dbReference>
<evidence type="ECO:0000313" key="7">
    <source>
        <dbReference type="Proteomes" id="UP000317046"/>
    </source>
</evidence>
<reference evidence="6" key="1">
    <citation type="submission" date="2019-06" db="EMBL/GenBank/DDBJ databases">
        <title>Whole genome shotgun sequence of Cellulomonas cellasea NBRC 3753.</title>
        <authorList>
            <person name="Hosoyama A."/>
            <person name="Uohara A."/>
            <person name="Ohji S."/>
            <person name="Ichikawa N."/>
        </authorList>
    </citation>
    <scope>NUCLEOTIDE SEQUENCE [LARGE SCALE GENOMIC DNA]</scope>
    <source>
        <strain evidence="6">NBRC 3753</strain>
    </source>
</reference>
<name>A0A4Y3KWW3_9CELL</name>
<dbReference type="Proteomes" id="UP000317046">
    <property type="component" value="Unassembled WGS sequence"/>
</dbReference>
<comment type="caution">
    <text evidence="6">The sequence shown here is derived from an EMBL/GenBank/DDBJ whole genome shotgun (WGS) entry which is preliminary data.</text>
</comment>
<evidence type="ECO:0000313" key="6">
    <source>
        <dbReference type="EMBL" id="GEA88879.1"/>
    </source>
</evidence>
<feature type="region of interest" description="Disordered" evidence="4">
    <location>
        <begin position="1"/>
        <end position="52"/>
    </location>
</feature>
<proteinExistence type="predicted"/>
<keyword evidence="2" id="KW-0560">Oxidoreductase</keyword>
<keyword evidence="6" id="KW-0670">Pyruvate</keyword>
<dbReference type="InterPro" id="IPR029061">
    <property type="entry name" value="THDP-binding"/>
</dbReference>